<organism evidence="1 2">
    <name type="scientific">Alcanivorax profundi</name>
    <dbReference type="NCBI Taxonomy" id="2338368"/>
    <lineage>
        <taxon>Bacteria</taxon>
        <taxon>Pseudomonadati</taxon>
        <taxon>Pseudomonadota</taxon>
        <taxon>Gammaproteobacteria</taxon>
        <taxon>Oceanospirillales</taxon>
        <taxon>Alcanivoracaceae</taxon>
        <taxon>Alcanivorax</taxon>
    </lineage>
</organism>
<name>A0A418XX93_9GAMM</name>
<gene>
    <name evidence="1" type="ORF">D4A39_11945</name>
</gene>
<reference evidence="1 2" key="1">
    <citation type="submission" date="2018-09" db="EMBL/GenBank/DDBJ databases">
        <title>Alcanivorax profundi sp. nov., isolated from 1000 m-depth seawater of the Mariana Trench.</title>
        <authorList>
            <person name="Liu J."/>
        </authorList>
    </citation>
    <scope>NUCLEOTIDE SEQUENCE [LARGE SCALE GENOMIC DNA]</scope>
    <source>
        <strain evidence="1 2">MTEO17</strain>
    </source>
</reference>
<dbReference type="EMBL" id="QYYA01000003">
    <property type="protein sequence ID" value="RJG17422.1"/>
    <property type="molecule type" value="Genomic_DNA"/>
</dbReference>
<protein>
    <submittedName>
        <fullName evidence="1">Uncharacterized protein</fullName>
    </submittedName>
</protein>
<evidence type="ECO:0000313" key="2">
    <source>
        <dbReference type="Proteomes" id="UP000283734"/>
    </source>
</evidence>
<sequence>MGFMLFVKVGTEKSYLRLRTWNNFLHKPAAELSWHSTHNLLKLLTTLNDNDLFTLQEFSCLMDHCGLEQARKRNNIDQPDEIRGSPNAPDPGRCNGMLHTQVMKEFLIQKVSGNTGVRVRNMKRLFQKLRIFHDKLNKDIAGWNYYGLYFLPSRYFQQPVFYLIQ</sequence>
<accession>A0A418XX93</accession>
<dbReference type="AlphaFoldDB" id="A0A418XX93"/>
<keyword evidence="2" id="KW-1185">Reference proteome</keyword>
<evidence type="ECO:0000313" key="1">
    <source>
        <dbReference type="EMBL" id="RJG17422.1"/>
    </source>
</evidence>
<comment type="caution">
    <text evidence="1">The sequence shown here is derived from an EMBL/GenBank/DDBJ whole genome shotgun (WGS) entry which is preliminary data.</text>
</comment>
<dbReference type="Proteomes" id="UP000283734">
    <property type="component" value="Unassembled WGS sequence"/>
</dbReference>
<proteinExistence type="predicted"/>